<dbReference type="GO" id="GO:0005524">
    <property type="term" value="F:ATP binding"/>
    <property type="evidence" value="ECO:0007669"/>
    <property type="project" value="UniProtKB-UniRule"/>
</dbReference>
<gene>
    <name evidence="10" type="primary">ddl</name>
    <name evidence="15" type="ORF">TheveDRAFT_0520</name>
</gene>
<dbReference type="InterPro" id="IPR005905">
    <property type="entry name" value="D_ala_D_ala"/>
</dbReference>
<dbReference type="HAMAP" id="MF_00047">
    <property type="entry name" value="Dala_Dala_lig"/>
    <property type="match status" value="1"/>
</dbReference>
<dbReference type="NCBIfam" id="TIGR01205">
    <property type="entry name" value="D_ala_D_alaTIGR"/>
    <property type="match status" value="1"/>
</dbReference>
<evidence type="ECO:0000313" key="15">
    <source>
        <dbReference type="EMBL" id="EHM09681.1"/>
    </source>
</evidence>
<dbReference type="InterPro" id="IPR011761">
    <property type="entry name" value="ATP-grasp"/>
</dbReference>
<dbReference type="UniPathway" id="UPA00219"/>
<feature type="active site" evidence="11">
    <location>
        <position position="282"/>
    </location>
</feature>
<comment type="cofactor">
    <cofactor evidence="12">
        <name>Mg(2+)</name>
        <dbReference type="ChEBI" id="CHEBI:18420"/>
    </cofactor>
    <cofactor evidence="12">
        <name>Mn(2+)</name>
        <dbReference type="ChEBI" id="CHEBI:29035"/>
    </cofactor>
    <text evidence="12">Binds 2 magnesium or manganese ions per subunit.</text>
</comment>
<feature type="binding site" evidence="12">
    <location>
        <position position="273"/>
    </location>
    <ligand>
        <name>Mg(2+)</name>
        <dbReference type="ChEBI" id="CHEBI:18420"/>
        <label>2</label>
    </ligand>
</feature>
<feature type="binding site" evidence="12">
    <location>
        <position position="257"/>
    </location>
    <ligand>
        <name>Mg(2+)</name>
        <dbReference type="ChEBI" id="CHEBI:18420"/>
        <label>1</label>
    </ligand>
</feature>
<evidence type="ECO:0000256" key="2">
    <source>
        <dbReference type="ARBA" id="ARBA00010871"/>
    </source>
</evidence>
<dbReference type="eggNOG" id="COG1181">
    <property type="taxonomic scope" value="Bacteria"/>
</dbReference>
<keyword evidence="9 10" id="KW-0961">Cell wall biogenesis/degradation</keyword>
<keyword evidence="12" id="KW-0464">Manganese</keyword>
<dbReference type="AlphaFoldDB" id="H0UQC7"/>
<dbReference type="PIRSF" id="PIRSF039102">
    <property type="entry name" value="Ddl/VanB"/>
    <property type="match status" value="1"/>
</dbReference>
<dbReference type="GO" id="GO:0009252">
    <property type="term" value="P:peptidoglycan biosynthetic process"/>
    <property type="evidence" value="ECO:0007669"/>
    <property type="project" value="UniProtKB-UniRule"/>
</dbReference>
<keyword evidence="16" id="KW-1185">Reference proteome</keyword>
<feature type="domain" description="ATP-grasp" evidence="14">
    <location>
        <begin position="101"/>
        <end position="304"/>
    </location>
</feature>
<dbReference type="InterPro" id="IPR000291">
    <property type="entry name" value="D-Ala_lig_Van_CS"/>
</dbReference>
<dbReference type="Gene3D" id="3.40.50.20">
    <property type="match status" value="1"/>
</dbReference>
<evidence type="ECO:0000256" key="5">
    <source>
        <dbReference type="ARBA" id="ARBA00022741"/>
    </source>
</evidence>
<comment type="function">
    <text evidence="10">Cell wall formation.</text>
</comment>
<evidence type="ECO:0000256" key="4">
    <source>
        <dbReference type="ARBA" id="ARBA00022598"/>
    </source>
</evidence>
<dbReference type="Gene3D" id="3.30.470.20">
    <property type="entry name" value="ATP-grasp fold, B domain"/>
    <property type="match status" value="1"/>
</dbReference>
<feature type="binding site" evidence="12">
    <location>
        <position position="271"/>
    </location>
    <ligand>
        <name>Mg(2+)</name>
        <dbReference type="ChEBI" id="CHEBI:18420"/>
        <label>1</label>
    </ligand>
</feature>
<dbReference type="PANTHER" id="PTHR23132:SF23">
    <property type="entry name" value="D-ALANINE--D-ALANINE LIGASE B"/>
    <property type="match status" value="1"/>
</dbReference>
<comment type="subcellular location">
    <subcellularLocation>
        <location evidence="1 10">Cytoplasm</location>
    </subcellularLocation>
</comment>
<keyword evidence="12" id="KW-0479">Metal-binding</keyword>
<comment type="similarity">
    <text evidence="2 10">Belongs to the D-alanine--D-alanine ligase family.</text>
</comment>
<feature type="active site" evidence="11">
    <location>
        <position position="146"/>
    </location>
</feature>
<dbReference type="PANTHER" id="PTHR23132">
    <property type="entry name" value="D-ALANINE--D-ALANINE LIGASE"/>
    <property type="match status" value="1"/>
</dbReference>
<dbReference type="Pfam" id="PF07478">
    <property type="entry name" value="Dala_Dala_lig_C"/>
    <property type="match status" value="1"/>
</dbReference>
<dbReference type="InterPro" id="IPR011127">
    <property type="entry name" value="Dala_Dala_lig_N"/>
</dbReference>
<dbReference type="InterPro" id="IPR013815">
    <property type="entry name" value="ATP_grasp_subdomain_1"/>
</dbReference>
<keyword evidence="5 13" id="KW-0547">Nucleotide-binding</keyword>
<evidence type="ECO:0000256" key="8">
    <source>
        <dbReference type="ARBA" id="ARBA00022984"/>
    </source>
</evidence>
<evidence type="ECO:0000256" key="10">
    <source>
        <dbReference type="HAMAP-Rule" id="MF_00047"/>
    </source>
</evidence>
<organism evidence="15 16">
    <name type="scientific">Thermanaerovibrio velox DSM 12556</name>
    <dbReference type="NCBI Taxonomy" id="926567"/>
    <lineage>
        <taxon>Bacteria</taxon>
        <taxon>Thermotogati</taxon>
        <taxon>Synergistota</taxon>
        <taxon>Synergistia</taxon>
        <taxon>Synergistales</taxon>
        <taxon>Synergistaceae</taxon>
        <taxon>Thermanaerovibrio</taxon>
    </lineage>
</organism>
<dbReference type="InterPro" id="IPR016185">
    <property type="entry name" value="PreATP-grasp_dom_sf"/>
</dbReference>
<dbReference type="NCBIfam" id="NF002378">
    <property type="entry name" value="PRK01372.1"/>
    <property type="match status" value="1"/>
</dbReference>
<evidence type="ECO:0000313" key="16">
    <source>
        <dbReference type="Proteomes" id="UP000005730"/>
    </source>
</evidence>
<evidence type="ECO:0000256" key="12">
    <source>
        <dbReference type="PIRSR" id="PIRSR039102-3"/>
    </source>
</evidence>
<comment type="pathway">
    <text evidence="10">Cell wall biogenesis; peptidoglycan biosynthesis.</text>
</comment>
<evidence type="ECO:0000256" key="7">
    <source>
        <dbReference type="ARBA" id="ARBA00022960"/>
    </source>
</evidence>
<comment type="catalytic activity">
    <reaction evidence="10">
        <text>2 D-alanine + ATP = D-alanyl-D-alanine + ADP + phosphate + H(+)</text>
        <dbReference type="Rhea" id="RHEA:11224"/>
        <dbReference type="ChEBI" id="CHEBI:15378"/>
        <dbReference type="ChEBI" id="CHEBI:30616"/>
        <dbReference type="ChEBI" id="CHEBI:43474"/>
        <dbReference type="ChEBI" id="CHEBI:57416"/>
        <dbReference type="ChEBI" id="CHEBI:57822"/>
        <dbReference type="ChEBI" id="CHEBI:456216"/>
        <dbReference type="EC" id="6.3.2.4"/>
    </reaction>
</comment>
<dbReference type="GO" id="GO:0046872">
    <property type="term" value="F:metal ion binding"/>
    <property type="evidence" value="ECO:0007669"/>
    <property type="project" value="UniProtKB-KW"/>
</dbReference>
<dbReference type="Gene3D" id="3.30.1490.20">
    <property type="entry name" value="ATP-grasp fold, A domain"/>
    <property type="match status" value="1"/>
</dbReference>
<dbReference type="GO" id="GO:0008716">
    <property type="term" value="F:D-alanine-D-alanine ligase activity"/>
    <property type="evidence" value="ECO:0007669"/>
    <property type="project" value="UniProtKB-UniRule"/>
</dbReference>
<reference evidence="15 16" key="1">
    <citation type="submission" date="2011-10" db="EMBL/GenBank/DDBJ databases">
        <title>The Noncontiguous Finished genome of Thermanaerovibrio velox DSM 12556.</title>
        <authorList>
            <consortium name="US DOE Joint Genome Institute (JGI-PGF)"/>
            <person name="Lucas S."/>
            <person name="Copeland A."/>
            <person name="Lapidus A."/>
            <person name="Glavina del Rio T."/>
            <person name="Dalin E."/>
            <person name="Tice H."/>
            <person name="Bruce D."/>
            <person name="Goodwin L."/>
            <person name="Pitluck S."/>
            <person name="Peters L."/>
            <person name="Mikhailova N."/>
            <person name="Teshima H."/>
            <person name="Kyrpides N."/>
            <person name="Mavromatis K."/>
            <person name="Ivanova N."/>
            <person name="Markowitz V."/>
            <person name="Cheng J.-F."/>
            <person name="Hugenholtz P."/>
            <person name="Woyke T."/>
            <person name="Wu D."/>
            <person name="Spring S."/>
            <person name="Brambilla E.-M."/>
            <person name="Klenk H.-P."/>
            <person name="Eisen J.A."/>
        </authorList>
    </citation>
    <scope>NUCLEOTIDE SEQUENCE [LARGE SCALE GENOMIC DNA]</scope>
    <source>
        <strain evidence="15 16">DSM 12556</strain>
    </source>
</reference>
<dbReference type="OrthoDB" id="9813261at2"/>
<proteinExistence type="inferred from homology"/>
<evidence type="ECO:0000256" key="6">
    <source>
        <dbReference type="ARBA" id="ARBA00022840"/>
    </source>
</evidence>
<keyword evidence="6 13" id="KW-0067">ATP-binding</keyword>
<dbReference type="EC" id="6.3.2.4" evidence="10"/>
<evidence type="ECO:0000256" key="1">
    <source>
        <dbReference type="ARBA" id="ARBA00004496"/>
    </source>
</evidence>
<keyword evidence="7 10" id="KW-0133">Cell shape</keyword>
<dbReference type="STRING" id="926567.TheveDRAFT_0520"/>
<keyword evidence="4 10" id="KW-0436">Ligase</keyword>
<accession>H0UQC7</accession>
<protein>
    <recommendedName>
        <fullName evidence="10">D-alanine--D-alanine ligase</fullName>
        <ecNumber evidence="10">6.3.2.4</ecNumber>
    </recommendedName>
    <alternativeName>
        <fullName evidence="10">D-Ala-D-Ala ligase</fullName>
    </alternativeName>
    <alternativeName>
        <fullName evidence="10">D-alanylalanine synthetase</fullName>
    </alternativeName>
</protein>
<evidence type="ECO:0000256" key="3">
    <source>
        <dbReference type="ARBA" id="ARBA00022490"/>
    </source>
</evidence>
<evidence type="ECO:0000259" key="14">
    <source>
        <dbReference type="PROSITE" id="PS50975"/>
    </source>
</evidence>
<dbReference type="Proteomes" id="UP000005730">
    <property type="component" value="Chromosome"/>
</dbReference>
<keyword evidence="12" id="KW-0460">Magnesium</keyword>
<evidence type="ECO:0000256" key="13">
    <source>
        <dbReference type="PROSITE-ProRule" id="PRU00409"/>
    </source>
</evidence>
<feature type="binding site" evidence="12">
    <location>
        <position position="271"/>
    </location>
    <ligand>
        <name>Mg(2+)</name>
        <dbReference type="ChEBI" id="CHEBI:18420"/>
        <label>2</label>
    </ligand>
</feature>
<feature type="active site" evidence="11">
    <location>
        <position position="13"/>
    </location>
</feature>
<dbReference type="GO" id="GO:0071555">
    <property type="term" value="P:cell wall organization"/>
    <property type="evidence" value="ECO:0007669"/>
    <property type="project" value="UniProtKB-KW"/>
</dbReference>
<name>H0UQC7_9BACT</name>
<dbReference type="Pfam" id="PF01820">
    <property type="entry name" value="Dala_Dala_lig_N"/>
    <property type="match status" value="1"/>
</dbReference>
<sequence>MKVLVAYGGDSPEREVSLRSGEAVAGALRGLGWSVEAFDAPSPLAVARRAEETGVDMVFVALHGGWGEDGTLQCLLEAHGIPYTGPRWGACWACMDKDVTRAVLESRGVLVPPGVVVDDGRCPGDLLGDALERWGRIVVKPCRCGSTVGIGIVDNPGDLGGALQEAVRYDRKVVAERFIAGRELTVAVFDGEDGVFALPPVEIRPVGGFYDYNSKYTPGMTEYLCPAPLTHEELKEVSDAAVRAYVAMGCSVYSRVDLRLEEGTCRAYVLEVNTAPGMTATSLVPKAAKAFGWSFEEMLRRICETSLRL</sequence>
<dbReference type="GO" id="GO:0005737">
    <property type="term" value="C:cytoplasm"/>
    <property type="evidence" value="ECO:0007669"/>
    <property type="project" value="UniProtKB-SubCell"/>
</dbReference>
<dbReference type="EMBL" id="CM001377">
    <property type="protein sequence ID" value="EHM09681.1"/>
    <property type="molecule type" value="Genomic_DNA"/>
</dbReference>
<keyword evidence="3 10" id="KW-0963">Cytoplasm</keyword>
<dbReference type="InterPro" id="IPR011095">
    <property type="entry name" value="Dala_Dala_lig_C"/>
</dbReference>
<evidence type="ECO:0000256" key="9">
    <source>
        <dbReference type="ARBA" id="ARBA00023316"/>
    </source>
</evidence>
<dbReference type="HOGENOM" id="CLU_039268_1_0_0"/>
<dbReference type="SUPFAM" id="SSF56059">
    <property type="entry name" value="Glutathione synthetase ATP-binding domain-like"/>
    <property type="match status" value="1"/>
</dbReference>
<dbReference type="PROSITE" id="PS50975">
    <property type="entry name" value="ATP_GRASP"/>
    <property type="match status" value="1"/>
</dbReference>
<dbReference type="SUPFAM" id="SSF52440">
    <property type="entry name" value="PreATP-grasp domain"/>
    <property type="match status" value="1"/>
</dbReference>
<evidence type="ECO:0000256" key="11">
    <source>
        <dbReference type="PIRSR" id="PIRSR039102-1"/>
    </source>
</evidence>
<dbReference type="GO" id="GO:0008360">
    <property type="term" value="P:regulation of cell shape"/>
    <property type="evidence" value="ECO:0007669"/>
    <property type="project" value="UniProtKB-KW"/>
</dbReference>
<dbReference type="RefSeq" id="WP_006583175.1">
    <property type="nucleotide sequence ID" value="NZ_CM001377.1"/>
</dbReference>
<dbReference type="PROSITE" id="PS00844">
    <property type="entry name" value="DALA_DALA_LIGASE_2"/>
    <property type="match status" value="1"/>
</dbReference>
<keyword evidence="8 10" id="KW-0573">Peptidoglycan synthesis</keyword>